<dbReference type="Pfam" id="PF19051">
    <property type="entry name" value="GFO_IDH_MocA_C2"/>
    <property type="match status" value="1"/>
</dbReference>
<feature type="domain" description="Gfo/Idh/MocA-like oxidoreductase N-terminal" evidence="1">
    <location>
        <begin position="68"/>
        <end position="192"/>
    </location>
</feature>
<dbReference type="PANTHER" id="PTHR43818">
    <property type="entry name" value="BCDNA.GH03377"/>
    <property type="match status" value="1"/>
</dbReference>
<dbReference type="AlphaFoldDB" id="A0A7W5ZF54"/>
<name>A0A7W5ZF54_9BACT</name>
<keyword evidence="5" id="KW-1185">Reference proteome</keyword>
<reference evidence="4 5" key="1">
    <citation type="submission" date="2020-08" db="EMBL/GenBank/DDBJ databases">
        <title>Genomic Encyclopedia of Type Strains, Phase IV (KMG-IV): sequencing the most valuable type-strain genomes for metagenomic binning, comparative biology and taxonomic classification.</title>
        <authorList>
            <person name="Goeker M."/>
        </authorList>
    </citation>
    <scope>NUCLEOTIDE SEQUENCE [LARGE SCALE GENOMIC DNA]</scope>
    <source>
        <strain evidence="4 5">DSM 17976</strain>
    </source>
</reference>
<dbReference type="InterPro" id="IPR055170">
    <property type="entry name" value="GFO_IDH_MocA-like_dom"/>
</dbReference>
<evidence type="ECO:0000313" key="5">
    <source>
        <dbReference type="Proteomes" id="UP000541352"/>
    </source>
</evidence>
<protein>
    <submittedName>
        <fullName evidence="4">Putative dehydrogenase</fullName>
    </submittedName>
</protein>
<feature type="domain" description="Gfo/Idh/MocA-like oxidoreductase bacterial type C-terminal" evidence="2">
    <location>
        <begin position="391"/>
        <end position="477"/>
    </location>
</feature>
<dbReference type="InterPro" id="IPR036291">
    <property type="entry name" value="NAD(P)-bd_dom_sf"/>
</dbReference>
<dbReference type="Proteomes" id="UP000541352">
    <property type="component" value="Unassembled WGS sequence"/>
</dbReference>
<dbReference type="SUPFAM" id="SSF51735">
    <property type="entry name" value="NAD(P)-binding Rossmann-fold domains"/>
    <property type="match status" value="1"/>
</dbReference>
<dbReference type="PANTHER" id="PTHR43818:SF5">
    <property type="entry name" value="OXIDOREDUCTASE FAMILY PROTEIN"/>
    <property type="match status" value="1"/>
</dbReference>
<dbReference type="Pfam" id="PF01408">
    <property type="entry name" value="GFO_IDH_MocA"/>
    <property type="match status" value="1"/>
</dbReference>
<accession>A0A7W5ZF54</accession>
<feature type="domain" description="GFO/IDH/MocA-like oxidoreductase" evidence="3">
    <location>
        <begin position="207"/>
        <end position="359"/>
    </location>
</feature>
<comment type="caution">
    <text evidence="4">The sequence shown here is derived from an EMBL/GenBank/DDBJ whole genome shotgun (WGS) entry which is preliminary data.</text>
</comment>
<proteinExistence type="predicted"/>
<dbReference type="Gene3D" id="3.40.50.720">
    <property type="entry name" value="NAD(P)-binding Rossmann-like Domain"/>
    <property type="match status" value="1"/>
</dbReference>
<evidence type="ECO:0000259" key="1">
    <source>
        <dbReference type="Pfam" id="PF01408"/>
    </source>
</evidence>
<evidence type="ECO:0000313" key="4">
    <source>
        <dbReference type="EMBL" id="MBB3836091.1"/>
    </source>
</evidence>
<sequence length="484" mass="54593">MSHIAVIAKPAGLYFHKQAIQYETAPFPQMNNFTLNRRRFLQGTSASIALSTLDASGLNVNNPAKTYRVALIGTGWYGKSDLFRLIQVASVEVVALCDVDKNMLEAAGKLVSQRQKSGKVPLLYGDYRKMLAENKLDIVLIGSPDHWHAMQAIDAVKAGAHVYVQKPISVDVMEGEAMVAAARKYKRVVQVGTQRKSTPHLIEAKKNIVDAGLLGKISHVEMCCYYHMRNNGNPPVQAVPDFFDYEMWTGPAPMRPYDGLPHIRWWRTFKEYGNGIMGDMCIHMFDTVRWMLHLGWPKRITSSGGIYVQKEGKSNISDTQSAIFEYDELNCVWQHRTWGTPNNPDYPWSFTLYGEKGTLWASTMAYDFIPQGKGEKIHKDVVYEKEKYPEDLTEERIELNAAPATRLHMLDFIAAIENNSRPVADIEEGHISTASCILANMSMELGRPLVYDPKKRVVVGDAEATKKLVRPYRGSWVHPDPNLV</sequence>
<gene>
    <name evidence="4" type="ORF">FHS57_000073</name>
</gene>
<dbReference type="Gene3D" id="3.30.360.10">
    <property type="entry name" value="Dihydrodipicolinate Reductase, domain 2"/>
    <property type="match status" value="1"/>
</dbReference>
<organism evidence="4 5">
    <name type="scientific">Runella defluvii</name>
    <dbReference type="NCBI Taxonomy" id="370973"/>
    <lineage>
        <taxon>Bacteria</taxon>
        <taxon>Pseudomonadati</taxon>
        <taxon>Bacteroidota</taxon>
        <taxon>Cytophagia</taxon>
        <taxon>Cytophagales</taxon>
        <taxon>Spirosomataceae</taxon>
        <taxon>Runella</taxon>
    </lineage>
</organism>
<evidence type="ECO:0000259" key="2">
    <source>
        <dbReference type="Pfam" id="PF19051"/>
    </source>
</evidence>
<dbReference type="InterPro" id="IPR050463">
    <property type="entry name" value="Gfo/Idh/MocA_oxidrdct_glycsds"/>
</dbReference>
<dbReference type="GO" id="GO:0000166">
    <property type="term" value="F:nucleotide binding"/>
    <property type="evidence" value="ECO:0007669"/>
    <property type="project" value="InterPro"/>
</dbReference>
<dbReference type="SUPFAM" id="SSF55347">
    <property type="entry name" value="Glyceraldehyde-3-phosphate dehydrogenase-like, C-terminal domain"/>
    <property type="match status" value="1"/>
</dbReference>
<dbReference type="Pfam" id="PF22725">
    <property type="entry name" value="GFO_IDH_MocA_C3"/>
    <property type="match status" value="1"/>
</dbReference>
<dbReference type="InterPro" id="IPR000683">
    <property type="entry name" value="Gfo/Idh/MocA-like_OxRdtase_N"/>
</dbReference>
<dbReference type="EMBL" id="JACIBY010000001">
    <property type="protein sequence ID" value="MBB3836091.1"/>
    <property type="molecule type" value="Genomic_DNA"/>
</dbReference>
<evidence type="ECO:0000259" key="3">
    <source>
        <dbReference type="Pfam" id="PF22725"/>
    </source>
</evidence>
<dbReference type="InterPro" id="IPR043906">
    <property type="entry name" value="Gfo/Idh/MocA_OxRdtase_bact_C"/>
</dbReference>